<dbReference type="GO" id="GO:0000463">
    <property type="term" value="P:maturation of LSU-rRNA from tricistronic rRNA transcript (SSU-rRNA, 5.8S rRNA, LSU-rRNA)"/>
    <property type="evidence" value="ECO:0007669"/>
    <property type="project" value="InterPro"/>
</dbReference>
<dbReference type="InterPro" id="IPR045059">
    <property type="entry name" value="Ribosomal_uL29_euk"/>
</dbReference>
<dbReference type="Proteomes" id="UP001374535">
    <property type="component" value="Chromosome 2"/>
</dbReference>
<dbReference type="GO" id="GO:0003729">
    <property type="term" value="F:mRNA binding"/>
    <property type="evidence" value="ECO:0007669"/>
    <property type="project" value="TreeGrafter"/>
</dbReference>
<dbReference type="AlphaFoldDB" id="A0AAQ3P3M4"/>
<dbReference type="Gene3D" id="1.10.3460.10">
    <property type="entry name" value="Chlorophyll a/b binding protein domain"/>
    <property type="match status" value="1"/>
</dbReference>
<organism evidence="1 2">
    <name type="scientific">Vigna mungo</name>
    <name type="common">Black gram</name>
    <name type="synonym">Phaseolus mungo</name>
    <dbReference type="NCBI Taxonomy" id="3915"/>
    <lineage>
        <taxon>Eukaryota</taxon>
        <taxon>Viridiplantae</taxon>
        <taxon>Streptophyta</taxon>
        <taxon>Embryophyta</taxon>
        <taxon>Tracheophyta</taxon>
        <taxon>Spermatophyta</taxon>
        <taxon>Magnoliopsida</taxon>
        <taxon>eudicotyledons</taxon>
        <taxon>Gunneridae</taxon>
        <taxon>Pentapetalae</taxon>
        <taxon>rosids</taxon>
        <taxon>fabids</taxon>
        <taxon>Fabales</taxon>
        <taxon>Fabaceae</taxon>
        <taxon>Papilionoideae</taxon>
        <taxon>50 kb inversion clade</taxon>
        <taxon>NPAAA clade</taxon>
        <taxon>indigoferoid/millettioid clade</taxon>
        <taxon>Phaseoleae</taxon>
        <taxon>Vigna</taxon>
    </lineage>
</organism>
<dbReference type="PANTHER" id="PTHR45722:SF2">
    <property type="entry name" value="LARGE RIBOSOMAL SUBUNIT PROTEIN UL29-RELATED"/>
    <property type="match status" value="1"/>
</dbReference>
<dbReference type="EMBL" id="CP144699">
    <property type="protein sequence ID" value="WVZ19912.1"/>
    <property type="molecule type" value="Genomic_DNA"/>
</dbReference>
<sequence length="114" mass="13024">MTVISHKQKVALRDAYKNKKYLSLDLRPKKTKAIRRRLTTHQAQEWAAVVGSQATTFATQFHGGTLPTILVIEFLDISFVEQQRSMEKDLEKKKYPGGVFYPLGTMEKGKYSFG</sequence>
<dbReference type="GO" id="GO:0022625">
    <property type="term" value="C:cytosolic large ribosomal subunit"/>
    <property type="evidence" value="ECO:0007669"/>
    <property type="project" value="InterPro"/>
</dbReference>
<proteinExistence type="predicted"/>
<gene>
    <name evidence="1" type="ORF">V8G54_007234</name>
</gene>
<evidence type="ECO:0000313" key="1">
    <source>
        <dbReference type="EMBL" id="WVZ19912.1"/>
    </source>
</evidence>
<evidence type="ECO:0000313" key="2">
    <source>
        <dbReference type="Proteomes" id="UP001374535"/>
    </source>
</evidence>
<protein>
    <submittedName>
        <fullName evidence="1">Uncharacterized protein</fullName>
    </submittedName>
</protein>
<reference evidence="1 2" key="1">
    <citation type="journal article" date="2023" name="Life. Sci Alliance">
        <title>Evolutionary insights into 3D genome organization and epigenetic landscape of Vigna mungo.</title>
        <authorList>
            <person name="Junaid A."/>
            <person name="Singh B."/>
            <person name="Bhatia S."/>
        </authorList>
    </citation>
    <scope>NUCLEOTIDE SEQUENCE [LARGE SCALE GENOMIC DNA]</scope>
    <source>
        <strain evidence="1">Urdbean</strain>
    </source>
</reference>
<dbReference type="GO" id="GO:0003735">
    <property type="term" value="F:structural constituent of ribosome"/>
    <property type="evidence" value="ECO:0007669"/>
    <property type="project" value="TreeGrafter"/>
</dbReference>
<accession>A0AAQ3P3M4</accession>
<dbReference type="PANTHER" id="PTHR45722">
    <property type="entry name" value="60S RIBOSOMAL PROTEIN L35"/>
    <property type="match status" value="1"/>
</dbReference>
<keyword evidence="2" id="KW-1185">Reference proteome</keyword>
<name>A0AAQ3P3M4_VIGMU</name>